<name>A0AAC8W1D8_9PROT</name>
<evidence type="ECO:0000313" key="3">
    <source>
        <dbReference type="EMBL" id="ALG73227.1"/>
    </source>
</evidence>
<dbReference type="Pfam" id="PF12697">
    <property type="entry name" value="Abhydrolase_6"/>
    <property type="match status" value="1"/>
</dbReference>
<keyword evidence="4" id="KW-1185">Reference proteome</keyword>
<evidence type="ECO:0000256" key="1">
    <source>
        <dbReference type="ARBA" id="ARBA00022801"/>
    </source>
</evidence>
<dbReference type="Proteomes" id="UP000069935">
    <property type="component" value="Chromosome 2"/>
</dbReference>
<dbReference type="SUPFAM" id="SSF53474">
    <property type="entry name" value="alpha/beta-Hydrolases"/>
    <property type="match status" value="1"/>
</dbReference>
<feature type="domain" description="AB hydrolase-1" evidence="2">
    <location>
        <begin position="23"/>
        <end position="254"/>
    </location>
</feature>
<dbReference type="GO" id="GO:0016020">
    <property type="term" value="C:membrane"/>
    <property type="evidence" value="ECO:0007669"/>
    <property type="project" value="TreeGrafter"/>
</dbReference>
<evidence type="ECO:0000259" key="2">
    <source>
        <dbReference type="Pfam" id="PF12697"/>
    </source>
</evidence>
<dbReference type="Gene3D" id="3.40.50.1820">
    <property type="entry name" value="alpha/beta hydrolase"/>
    <property type="match status" value="1"/>
</dbReference>
<keyword evidence="1" id="KW-0378">Hydrolase</keyword>
<sequence>MTTPDGVGLAVQDWRRPSSGRDVLLIHGFSQSHRCWRRQTGGTMAERLRLVTYDNRGHGRSGKPAEATAYRDPALWADEVRTVIDGLGLHRPILVAWSYAGRIALDYLTRHGDGAVGGLVMVGATSTLAPACVGPAAALMAAMGHEDPATADAAAAEFVARCTHLPLPDEDATAMRASTALTSPAVRRALAGRPADYDGTLRGLGIPVLAIHGEDDAVICPAMAQHTVRQARNAGLRLYPEVGHMPFWEASDRFDADLAAFADACP</sequence>
<dbReference type="EMBL" id="CP012402">
    <property type="protein sequence ID" value="ALG73227.1"/>
    <property type="molecule type" value="Genomic_DNA"/>
</dbReference>
<dbReference type="GO" id="GO:0016787">
    <property type="term" value="F:hydrolase activity"/>
    <property type="evidence" value="ECO:0007669"/>
    <property type="project" value="UniProtKB-KW"/>
</dbReference>
<reference evidence="4" key="1">
    <citation type="submission" date="2015-08" db="EMBL/GenBank/DDBJ databases">
        <title>Complete Genome Sequence of Azospirillum thiophilum BV-S.</title>
        <authorList>
            <person name="Fomenkov A."/>
            <person name="Vincze T."/>
            <person name="Grabovich M."/>
            <person name="Dubinina G."/>
            <person name="Orlova M."/>
            <person name="Belousova E."/>
            <person name="Roberts R.J."/>
        </authorList>
    </citation>
    <scope>NUCLEOTIDE SEQUENCE [LARGE SCALE GENOMIC DNA]</scope>
    <source>
        <strain evidence="4">BV-S</strain>
    </source>
</reference>
<evidence type="ECO:0000313" key="4">
    <source>
        <dbReference type="Proteomes" id="UP000069935"/>
    </source>
</evidence>
<dbReference type="InterPro" id="IPR050266">
    <property type="entry name" value="AB_hydrolase_sf"/>
</dbReference>
<gene>
    <name evidence="3" type="ORF">AL072_18860</name>
</gene>
<protein>
    <recommendedName>
        <fullName evidence="2">AB hydrolase-1 domain-containing protein</fullName>
    </recommendedName>
</protein>
<dbReference type="InterPro" id="IPR029058">
    <property type="entry name" value="AB_hydrolase_fold"/>
</dbReference>
<reference evidence="3 4" key="2">
    <citation type="journal article" date="2016" name="Genome Announc.">
        <title>Complete Genome Sequence of a Strain of Azospirillum thiophilum Isolated from a Sulfide Spring.</title>
        <authorList>
            <person name="Fomenkov A."/>
            <person name="Vincze T."/>
            <person name="Grabovich M."/>
            <person name="Anton B.P."/>
            <person name="Dubinina G."/>
            <person name="Orlova M."/>
            <person name="Belousova E."/>
            <person name="Roberts R.J."/>
        </authorList>
    </citation>
    <scope>NUCLEOTIDE SEQUENCE [LARGE SCALE GENOMIC DNA]</scope>
    <source>
        <strain evidence="3 4">BV-S</strain>
    </source>
</reference>
<proteinExistence type="predicted"/>
<dbReference type="AlphaFoldDB" id="A0AAC8W1D8"/>
<dbReference type="InterPro" id="IPR000073">
    <property type="entry name" value="AB_hydrolase_1"/>
</dbReference>
<dbReference type="PANTHER" id="PTHR43798:SF31">
    <property type="entry name" value="AB HYDROLASE SUPERFAMILY PROTEIN YCLE"/>
    <property type="match status" value="1"/>
</dbReference>
<accession>A0AAC8W1D8</accession>
<organism evidence="3 4">
    <name type="scientific">Azospirillum thiophilum</name>
    <dbReference type="NCBI Taxonomy" id="528244"/>
    <lineage>
        <taxon>Bacteria</taxon>
        <taxon>Pseudomonadati</taxon>
        <taxon>Pseudomonadota</taxon>
        <taxon>Alphaproteobacteria</taxon>
        <taxon>Rhodospirillales</taxon>
        <taxon>Azospirillaceae</taxon>
        <taxon>Azospirillum</taxon>
    </lineage>
</organism>
<dbReference type="PANTHER" id="PTHR43798">
    <property type="entry name" value="MONOACYLGLYCEROL LIPASE"/>
    <property type="match status" value="1"/>
</dbReference>
<dbReference type="KEGG" id="ati:AL072_18860"/>